<keyword evidence="3 5" id="KW-0131">Cell cycle</keyword>
<name>A0A0F4KRK6_9LACO</name>
<dbReference type="InterPro" id="IPR007561">
    <property type="entry name" value="Cell_div_SepF/SepF-rel"/>
</dbReference>
<dbReference type="STRING" id="1218508.JG29_10270"/>
<organism evidence="6 7">
    <name type="scientific">Bombilactobacillus mellis</name>
    <dbReference type="NCBI Taxonomy" id="1218508"/>
    <lineage>
        <taxon>Bacteria</taxon>
        <taxon>Bacillati</taxon>
        <taxon>Bacillota</taxon>
        <taxon>Bacilli</taxon>
        <taxon>Lactobacillales</taxon>
        <taxon>Lactobacillaceae</taxon>
        <taxon>Bombilactobacillus</taxon>
    </lineage>
</organism>
<evidence type="ECO:0000256" key="2">
    <source>
        <dbReference type="ARBA" id="ARBA00023210"/>
    </source>
</evidence>
<reference evidence="6 7" key="1">
    <citation type="submission" date="2014-12" db="EMBL/GenBank/DDBJ databases">
        <title>Comparative genomics of the lactic acid bacteria isolated from the honey bee gut.</title>
        <authorList>
            <person name="Ellegaard K.M."/>
            <person name="Tamarit D."/>
            <person name="Javelind E."/>
            <person name="Olofsson T."/>
            <person name="Andersson S.G."/>
            <person name="Vasquez A."/>
        </authorList>
    </citation>
    <scope>NUCLEOTIDE SEQUENCE [LARGE SCALE GENOMIC DNA]</scope>
    <source>
        <strain evidence="6 7">Hon2</strain>
    </source>
</reference>
<comment type="function">
    <text evidence="4 5">Cell division protein that is part of the divisome complex and is recruited early to the Z-ring. Probably stimulates Z-ring formation, perhaps through the cross-linking of FtsZ protofilaments. Its function overlaps with FtsA.</text>
</comment>
<comment type="caution">
    <text evidence="6">The sequence shown here is derived from an EMBL/GenBank/DDBJ whole genome shotgun (WGS) entry which is preliminary data.</text>
</comment>
<dbReference type="HOGENOM" id="CLU_078499_4_1_9"/>
<dbReference type="EMBL" id="JXBZ01000008">
    <property type="protein sequence ID" value="KJY48624.1"/>
    <property type="molecule type" value="Genomic_DNA"/>
</dbReference>
<dbReference type="PATRIC" id="fig|1218508.4.peg.1012"/>
<dbReference type="GO" id="GO:0043093">
    <property type="term" value="P:FtsZ-dependent cytokinesis"/>
    <property type="evidence" value="ECO:0007669"/>
    <property type="project" value="UniProtKB-UniRule"/>
</dbReference>
<dbReference type="RefSeq" id="WP_045922888.1">
    <property type="nucleotide sequence ID" value="NZ_JAAEEA010000001.1"/>
</dbReference>
<dbReference type="GO" id="GO:0005737">
    <property type="term" value="C:cytoplasm"/>
    <property type="evidence" value="ECO:0007669"/>
    <property type="project" value="UniProtKB-SubCell"/>
</dbReference>
<dbReference type="PANTHER" id="PTHR35798">
    <property type="entry name" value="CELL DIVISION PROTEIN SEPF"/>
    <property type="match status" value="1"/>
</dbReference>
<proteinExistence type="inferred from homology"/>
<keyword evidence="2 5" id="KW-0717">Septation</keyword>
<dbReference type="PANTHER" id="PTHR35798:SF1">
    <property type="entry name" value="CELL DIVISION PROTEIN SEPF"/>
    <property type="match status" value="1"/>
</dbReference>
<sequence>MAFDKLANFFGMNDEEDDYTVAEQPENPNKEVRKNNVVSINSPQPRTSQRSEIKVIEPRRYADAKEIAKDLLNNRAVLVNLKNVSEEQMRRITDFLTGTVFAINGDIRRVDDHVFLYTPTNFEIDNGTDNFTE</sequence>
<dbReference type="GO" id="GO:0000917">
    <property type="term" value="P:division septum assembly"/>
    <property type="evidence" value="ECO:0007669"/>
    <property type="project" value="UniProtKB-KW"/>
</dbReference>
<comment type="similarity">
    <text evidence="5">Belongs to the SepF family.</text>
</comment>
<dbReference type="InterPro" id="IPR038594">
    <property type="entry name" value="SepF-like_sf"/>
</dbReference>
<evidence type="ECO:0000256" key="5">
    <source>
        <dbReference type="HAMAP-Rule" id="MF_01197"/>
    </source>
</evidence>
<dbReference type="InterPro" id="IPR023052">
    <property type="entry name" value="Cell_div_SepF"/>
</dbReference>
<keyword evidence="7" id="KW-1185">Reference proteome</keyword>
<dbReference type="HAMAP" id="MF_01197">
    <property type="entry name" value="SepF"/>
    <property type="match status" value="1"/>
</dbReference>
<protein>
    <recommendedName>
        <fullName evidence="5">Cell division protein SepF</fullName>
    </recommendedName>
</protein>
<dbReference type="Gene3D" id="3.30.110.150">
    <property type="entry name" value="SepF-like protein"/>
    <property type="match status" value="1"/>
</dbReference>
<evidence type="ECO:0000256" key="3">
    <source>
        <dbReference type="ARBA" id="ARBA00023306"/>
    </source>
</evidence>
<dbReference type="Pfam" id="PF04472">
    <property type="entry name" value="SepF"/>
    <property type="match status" value="1"/>
</dbReference>
<evidence type="ECO:0000313" key="6">
    <source>
        <dbReference type="EMBL" id="KJY48624.1"/>
    </source>
</evidence>
<dbReference type="OrthoDB" id="9815206at2"/>
<evidence type="ECO:0000256" key="4">
    <source>
        <dbReference type="ARBA" id="ARBA00044936"/>
    </source>
</evidence>
<evidence type="ECO:0000313" key="7">
    <source>
        <dbReference type="Proteomes" id="UP000033695"/>
    </source>
</evidence>
<keyword evidence="1 5" id="KW-0132">Cell division</keyword>
<comment type="subunit">
    <text evidence="5">Homodimer. Interacts with FtsZ.</text>
</comment>
<dbReference type="AlphaFoldDB" id="A0A0F4KRK6"/>
<evidence type="ECO:0000256" key="1">
    <source>
        <dbReference type="ARBA" id="ARBA00022618"/>
    </source>
</evidence>
<gene>
    <name evidence="5 6" type="primary">sepF</name>
    <name evidence="6" type="ORF">JG29_10270</name>
</gene>
<keyword evidence="5" id="KW-0963">Cytoplasm</keyword>
<dbReference type="Proteomes" id="UP000033695">
    <property type="component" value="Unassembled WGS sequence"/>
</dbReference>
<comment type="subcellular location">
    <subcellularLocation>
        <location evidence="5">Cytoplasm</location>
    </subcellularLocation>
    <text evidence="5">Localizes to the division site, in a FtsZ-dependent manner.</text>
</comment>
<accession>A0A0F4KRK6</accession>